<keyword evidence="1" id="KW-0732">Signal</keyword>
<dbReference type="RefSeq" id="WP_373955594.1">
    <property type="nucleotide sequence ID" value="NZ_JBHDLN010000014.1"/>
</dbReference>
<proteinExistence type="predicted"/>
<keyword evidence="3" id="KW-1185">Reference proteome</keyword>
<protein>
    <submittedName>
        <fullName evidence="2">Uncharacterized protein</fullName>
    </submittedName>
</protein>
<evidence type="ECO:0000313" key="3">
    <source>
        <dbReference type="Proteomes" id="UP001575622"/>
    </source>
</evidence>
<accession>A0ABV4V846</accession>
<reference evidence="2 3" key="1">
    <citation type="submission" date="2024-09" db="EMBL/GenBank/DDBJ databases">
        <authorList>
            <person name="Makale K.P.P."/>
            <person name="Makhzoum A."/>
            <person name="Rantong G."/>
            <person name="Rahube T.O."/>
        </authorList>
    </citation>
    <scope>NUCLEOTIDE SEQUENCE [LARGE SCALE GENOMIC DNA]</scope>
    <source>
        <strain evidence="2 3">KM_D13</strain>
    </source>
</reference>
<dbReference type="EMBL" id="JBHDLN010000014">
    <property type="protein sequence ID" value="MFB0845474.1"/>
    <property type="molecule type" value="Genomic_DNA"/>
</dbReference>
<gene>
    <name evidence="2" type="ORF">ACEU3E_25130</name>
</gene>
<evidence type="ECO:0000256" key="1">
    <source>
        <dbReference type="SAM" id="SignalP"/>
    </source>
</evidence>
<feature type="chain" id="PRO_5047498565" evidence="1">
    <location>
        <begin position="28"/>
        <end position="77"/>
    </location>
</feature>
<comment type="caution">
    <text evidence="2">The sequence shown here is derived from an EMBL/GenBank/DDBJ whole genome shotgun (WGS) entry which is preliminary data.</text>
</comment>
<organism evidence="2 3">
    <name type="scientific">Paenibacillus oleatilyticus</name>
    <dbReference type="NCBI Taxonomy" id="2594886"/>
    <lineage>
        <taxon>Bacteria</taxon>
        <taxon>Bacillati</taxon>
        <taxon>Bacillota</taxon>
        <taxon>Bacilli</taxon>
        <taxon>Bacillales</taxon>
        <taxon>Paenibacillaceae</taxon>
        <taxon>Paenibacillus</taxon>
    </lineage>
</organism>
<sequence length="77" mass="8047">MKLSKVSKSILSLSLALSTLLSVNVIAAQANGEGVKPSACTKHISIPVEHEFNLKVGDTGSTPFYCGAPLGDQIEFS</sequence>
<feature type="signal peptide" evidence="1">
    <location>
        <begin position="1"/>
        <end position="27"/>
    </location>
</feature>
<name>A0ABV4V846_9BACL</name>
<evidence type="ECO:0000313" key="2">
    <source>
        <dbReference type="EMBL" id="MFB0845474.1"/>
    </source>
</evidence>
<dbReference type="Proteomes" id="UP001575622">
    <property type="component" value="Unassembled WGS sequence"/>
</dbReference>